<gene>
    <name evidence="2" type="ORF">jaqu_04560</name>
</gene>
<accession>A0A0D1DCM5</accession>
<dbReference type="AlphaFoldDB" id="A0A0D1DCM5"/>
<feature type="domain" description="SPOR" evidence="1">
    <location>
        <begin position="18"/>
        <end position="84"/>
    </location>
</feature>
<dbReference type="Proteomes" id="UP000032232">
    <property type="component" value="Unassembled WGS sequence"/>
</dbReference>
<evidence type="ECO:0000313" key="3">
    <source>
        <dbReference type="Proteomes" id="UP000032232"/>
    </source>
</evidence>
<reference evidence="2 3" key="1">
    <citation type="submission" date="2015-02" db="EMBL/GenBank/DDBJ databases">
        <title>Genome Sequence of Jannaschia aquimarina DSM28248, a member of the Roseobacter clade.</title>
        <authorList>
            <person name="Voget S."/>
            <person name="Daniel R."/>
        </authorList>
    </citation>
    <scope>NUCLEOTIDE SEQUENCE [LARGE SCALE GENOMIC DNA]</scope>
    <source>
        <strain evidence="2 3">GSW-M26</strain>
    </source>
</reference>
<dbReference type="SUPFAM" id="SSF110997">
    <property type="entry name" value="Sporulation related repeat"/>
    <property type="match status" value="1"/>
</dbReference>
<comment type="caution">
    <text evidence="2">The sequence shown here is derived from an EMBL/GenBank/DDBJ whole genome shotgun (WGS) entry which is preliminary data.</text>
</comment>
<dbReference type="STRING" id="935700.jaqu_04560"/>
<evidence type="ECO:0000313" key="2">
    <source>
        <dbReference type="EMBL" id="KIT17733.1"/>
    </source>
</evidence>
<dbReference type="InterPro" id="IPR007730">
    <property type="entry name" value="SPOR-like_dom"/>
</dbReference>
<evidence type="ECO:0000259" key="1">
    <source>
        <dbReference type="Pfam" id="PF05036"/>
    </source>
</evidence>
<dbReference type="EMBL" id="JYFE01000015">
    <property type="protein sequence ID" value="KIT17733.1"/>
    <property type="molecule type" value="Genomic_DNA"/>
</dbReference>
<sequence>MQTAPKADITRQLAEPFIEIGKFRDENEARDAAERMAAAGVTARVSRERVRLRRVWRVVAGPAEDVEGHSAILRTAQEMGYSDAYPVGG</sequence>
<dbReference type="GO" id="GO:0042834">
    <property type="term" value="F:peptidoglycan binding"/>
    <property type="evidence" value="ECO:0007669"/>
    <property type="project" value="InterPro"/>
</dbReference>
<dbReference type="PATRIC" id="fig|935700.4.peg.486"/>
<dbReference type="Gene3D" id="3.30.70.1070">
    <property type="entry name" value="Sporulation related repeat"/>
    <property type="match status" value="1"/>
</dbReference>
<keyword evidence="3" id="KW-1185">Reference proteome</keyword>
<organism evidence="2 3">
    <name type="scientific">Jannaschia aquimarina</name>
    <dbReference type="NCBI Taxonomy" id="935700"/>
    <lineage>
        <taxon>Bacteria</taxon>
        <taxon>Pseudomonadati</taxon>
        <taxon>Pseudomonadota</taxon>
        <taxon>Alphaproteobacteria</taxon>
        <taxon>Rhodobacterales</taxon>
        <taxon>Roseobacteraceae</taxon>
        <taxon>Jannaschia</taxon>
    </lineage>
</organism>
<dbReference type="Pfam" id="PF05036">
    <property type="entry name" value="SPOR"/>
    <property type="match status" value="1"/>
</dbReference>
<proteinExistence type="predicted"/>
<dbReference type="InterPro" id="IPR036680">
    <property type="entry name" value="SPOR-like_sf"/>
</dbReference>
<protein>
    <recommendedName>
        <fullName evidence="1">SPOR domain-containing protein</fullName>
    </recommendedName>
</protein>
<name>A0A0D1DCM5_9RHOB</name>